<organism evidence="2 4">
    <name type="scientific">Phytophthora rubi</name>
    <dbReference type="NCBI Taxonomy" id="129364"/>
    <lineage>
        <taxon>Eukaryota</taxon>
        <taxon>Sar</taxon>
        <taxon>Stramenopiles</taxon>
        <taxon>Oomycota</taxon>
        <taxon>Peronosporomycetes</taxon>
        <taxon>Peronosporales</taxon>
        <taxon>Peronosporaceae</taxon>
        <taxon>Phytophthora</taxon>
    </lineage>
</organism>
<gene>
    <name evidence="2" type="ORF">PR001_g21722</name>
    <name evidence="3" type="ORF">PR003_g20364</name>
</gene>
<evidence type="ECO:0000313" key="5">
    <source>
        <dbReference type="Proteomes" id="UP000434957"/>
    </source>
</evidence>
<evidence type="ECO:0000313" key="4">
    <source>
        <dbReference type="Proteomes" id="UP000429607"/>
    </source>
</evidence>
<dbReference type="Pfam" id="PF14223">
    <property type="entry name" value="Retrotran_gag_2"/>
    <property type="match status" value="1"/>
</dbReference>
<proteinExistence type="predicted"/>
<dbReference type="Proteomes" id="UP000434957">
    <property type="component" value="Unassembled WGS sequence"/>
</dbReference>
<evidence type="ECO:0000256" key="1">
    <source>
        <dbReference type="SAM" id="MobiDB-lite"/>
    </source>
</evidence>
<accession>A0A6A3J2N3</accession>
<dbReference type="EMBL" id="QXFV01002310">
    <property type="protein sequence ID" value="KAE8989639.1"/>
    <property type="molecule type" value="Genomic_DNA"/>
</dbReference>
<evidence type="ECO:0000313" key="3">
    <source>
        <dbReference type="EMBL" id="KAE9310021.1"/>
    </source>
</evidence>
<dbReference type="Proteomes" id="UP000429607">
    <property type="component" value="Unassembled WGS sequence"/>
</dbReference>
<feature type="region of interest" description="Disordered" evidence="1">
    <location>
        <begin position="1"/>
        <end position="20"/>
    </location>
</feature>
<dbReference type="AlphaFoldDB" id="A0A6A3J2N3"/>
<dbReference type="EMBL" id="QXFT01001803">
    <property type="protein sequence ID" value="KAE9310021.1"/>
    <property type="molecule type" value="Genomic_DNA"/>
</dbReference>
<reference evidence="2 4" key="1">
    <citation type="submission" date="2018-09" db="EMBL/GenBank/DDBJ databases">
        <title>Genomic investigation of the strawberry pathogen Phytophthora fragariae indicates pathogenicity is determined by transcriptional variation in three key races.</title>
        <authorList>
            <person name="Adams T.M."/>
            <person name="Armitage A.D."/>
            <person name="Sobczyk M.K."/>
            <person name="Bates H.J."/>
            <person name="Dunwell J.M."/>
            <person name="Nellist C.F."/>
            <person name="Harrison R.J."/>
        </authorList>
    </citation>
    <scope>NUCLEOTIDE SEQUENCE [LARGE SCALE GENOMIC DNA]</scope>
    <source>
        <strain evidence="2 4">SCRP249</strain>
        <strain evidence="3 5">SCRP333</strain>
    </source>
</reference>
<keyword evidence="5" id="KW-1185">Reference proteome</keyword>
<comment type="caution">
    <text evidence="2">The sequence shown here is derived from an EMBL/GenBank/DDBJ whole genome shotgun (WGS) entry which is preliminary data.</text>
</comment>
<name>A0A6A3J2N3_9STRA</name>
<sequence>MSSAMSSAPPTSSSSGSGAAASSSTAMSTTVLSTATTSVTSTVMAPVTTVTSGIFGATATAGMAYPAGMPFGVSTGGIAGTQGVGGGGYTAGGFNFGGFPGQVGVGVSRVGFGGIRGLTTMPAKMDNVPKMKGSFDLYAVHLRTFLKRMDCWSVVDGSFDRSDPLQQMSFAAKDNIAREAILSGVPAEDAEVICQEETAQAMWNCFVNKQTKREYLNYIFARAEFYSHVYTSDKSMDKWLCEMESMRRQLLHYGKRVTDDD</sequence>
<evidence type="ECO:0000313" key="2">
    <source>
        <dbReference type="EMBL" id="KAE8989639.1"/>
    </source>
</evidence>
<protein>
    <submittedName>
        <fullName evidence="2">Uncharacterized protein</fullName>
    </submittedName>
</protein>